<dbReference type="CDD" id="cd18571">
    <property type="entry name" value="ABC_6TM_peptidase_like"/>
    <property type="match status" value="1"/>
</dbReference>
<evidence type="ECO:0000256" key="5">
    <source>
        <dbReference type="ARBA" id="ARBA00022741"/>
    </source>
</evidence>
<dbReference type="InterPro" id="IPR017871">
    <property type="entry name" value="ABC_transporter-like_CS"/>
</dbReference>
<dbReference type="SMART" id="SM00382">
    <property type="entry name" value="AAA"/>
    <property type="match status" value="1"/>
</dbReference>
<dbReference type="Proteomes" id="UP000050280">
    <property type="component" value="Unassembled WGS sequence"/>
</dbReference>
<dbReference type="GO" id="GO:0016887">
    <property type="term" value="F:ATP hydrolysis activity"/>
    <property type="evidence" value="ECO:0007669"/>
    <property type="project" value="InterPro"/>
</dbReference>
<dbReference type="InterPro" id="IPR005074">
    <property type="entry name" value="Peptidase_C39"/>
</dbReference>
<dbReference type="CDD" id="cd02418">
    <property type="entry name" value="Peptidase_C39B"/>
    <property type="match status" value="1"/>
</dbReference>
<dbReference type="GO" id="GO:0005886">
    <property type="term" value="C:plasma membrane"/>
    <property type="evidence" value="ECO:0007669"/>
    <property type="project" value="UniProtKB-SubCell"/>
</dbReference>
<evidence type="ECO:0000259" key="12">
    <source>
        <dbReference type="PROSITE" id="PS50929"/>
    </source>
</evidence>
<dbReference type="PANTHER" id="PTHR43394:SF1">
    <property type="entry name" value="ATP-BINDING CASSETTE SUB-FAMILY B MEMBER 10, MITOCHONDRIAL"/>
    <property type="match status" value="1"/>
</dbReference>
<dbReference type="PANTHER" id="PTHR43394">
    <property type="entry name" value="ATP-DEPENDENT PERMEASE MDL1, MITOCHONDRIAL"/>
    <property type="match status" value="1"/>
</dbReference>
<organism evidence="14 15">
    <name type="scientific">Croceitalea dokdonensis DOKDO 023</name>
    <dbReference type="NCBI Taxonomy" id="1300341"/>
    <lineage>
        <taxon>Bacteria</taxon>
        <taxon>Pseudomonadati</taxon>
        <taxon>Bacteroidota</taxon>
        <taxon>Flavobacteriia</taxon>
        <taxon>Flavobacteriales</taxon>
        <taxon>Flavobacteriaceae</taxon>
        <taxon>Croceitalea</taxon>
    </lineage>
</organism>
<dbReference type="InterPro" id="IPR003593">
    <property type="entry name" value="AAA+_ATPase"/>
</dbReference>
<dbReference type="Pfam" id="PF00005">
    <property type="entry name" value="ABC_tran"/>
    <property type="match status" value="1"/>
</dbReference>
<dbReference type="STRING" id="1300341.I595_316"/>
<keyword evidence="15" id="KW-1185">Reference proteome</keyword>
<keyword evidence="2" id="KW-0813">Transport</keyword>
<evidence type="ECO:0000256" key="1">
    <source>
        <dbReference type="ARBA" id="ARBA00004651"/>
    </source>
</evidence>
<evidence type="ECO:0000313" key="14">
    <source>
        <dbReference type="EMBL" id="KPM33413.1"/>
    </source>
</evidence>
<evidence type="ECO:0000256" key="3">
    <source>
        <dbReference type="ARBA" id="ARBA00022475"/>
    </source>
</evidence>
<dbReference type="SUPFAM" id="SSF52540">
    <property type="entry name" value="P-loop containing nucleoside triphosphate hydrolases"/>
    <property type="match status" value="1"/>
</dbReference>
<keyword evidence="9 10" id="KW-0472">Membrane</keyword>
<dbReference type="InterPro" id="IPR039421">
    <property type="entry name" value="Type_1_exporter"/>
</dbReference>
<evidence type="ECO:0000256" key="9">
    <source>
        <dbReference type="ARBA" id="ARBA00023136"/>
    </source>
</evidence>
<name>A0A0P7AIJ0_9FLAO</name>
<comment type="caution">
    <text evidence="14">The sequence shown here is derived from an EMBL/GenBank/DDBJ whole genome shotgun (WGS) entry which is preliminary data.</text>
</comment>
<keyword evidence="3" id="KW-1003">Cell membrane</keyword>
<dbReference type="Gene3D" id="3.40.50.300">
    <property type="entry name" value="P-loop containing nucleotide triphosphate hydrolases"/>
    <property type="match status" value="1"/>
</dbReference>
<evidence type="ECO:0000256" key="7">
    <source>
        <dbReference type="ARBA" id="ARBA00022840"/>
    </source>
</evidence>
<dbReference type="GO" id="GO:0006508">
    <property type="term" value="P:proteolysis"/>
    <property type="evidence" value="ECO:0007669"/>
    <property type="project" value="InterPro"/>
</dbReference>
<evidence type="ECO:0000256" key="6">
    <source>
        <dbReference type="ARBA" id="ARBA00022801"/>
    </source>
</evidence>
<feature type="transmembrane region" description="Helical" evidence="10">
    <location>
        <begin position="286"/>
        <end position="306"/>
    </location>
</feature>
<dbReference type="FunFam" id="3.40.50.300:FF:000299">
    <property type="entry name" value="ABC transporter ATP-binding protein/permease"/>
    <property type="match status" value="1"/>
</dbReference>
<evidence type="ECO:0000259" key="13">
    <source>
        <dbReference type="PROSITE" id="PS50990"/>
    </source>
</evidence>
<gene>
    <name evidence="14" type="ORF">I595_316</name>
</gene>
<dbReference type="Gene3D" id="3.90.70.10">
    <property type="entry name" value="Cysteine proteinases"/>
    <property type="match status" value="1"/>
</dbReference>
<dbReference type="InterPro" id="IPR036640">
    <property type="entry name" value="ABC1_TM_sf"/>
</dbReference>
<feature type="domain" description="ABC transmembrane type-1" evidence="12">
    <location>
        <begin position="179"/>
        <end position="457"/>
    </location>
</feature>
<dbReference type="AlphaFoldDB" id="A0A0P7AIJ0"/>
<feature type="transmembrane region" description="Helical" evidence="10">
    <location>
        <begin position="175"/>
        <end position="197"/>
    </location>
</feature>
<dbReference type="PROSITE" id="PS50893">
    <property type="entry name" value="ABC_TRANSPORTER_2"/>
    <property type="match status" value="1"/>
</dbReference>
<evidence type="ECO:0000259" key="11">
    <source>
        <dbReference type="PROSITE" id="PS50893"/>
    </source>
</evidence>
<dbReference type="PROSITE" id="PS50929">
    <property type="entry name" value="ABC_TM1F"/>
    <property type="match status" value="1"/>
</dbReference>
<dbReference type="GO" id="GO:0008233">
    <property type="term" value="F:peptidase activity"/>
    <property type="evidence" value="ECO:0007669"/>
    <property type="project" value="InterPro"/>
</dbReference>
<dbReference type="InterPro" id="IPR027417">
    <property type="entry name" value="P-loop_NTPase"/>
</dbReference>
<proteinExistence type="predicted"/>
<dbReference type="PROSITE" id="PS50990">
    <property type="entry name" value="PEPTIDASE_C39"/>
    <property type="match status" value="1"/>
</dbReference>
<evidence type="ECO:0000256" key="10">
    <source>
        <dbReference type="SAM" id="Phobius"/>
    </source>
</evidence>
<dbReference type="GO" id="GO:0015421">
    <property type="term" value="F:ABC-type oligopeptide transporter activity"/>
    <property type="evidence" value="ECO:0007669"/>
    <property type="project" value="TreeGrafter"/>
</dbReference>
<reference evidence="14 15" key="1">
    <citation type="submission" date="2015-09" db="EMBL/GenBank/DDBJ databases">
        <title>Genome sequence of the marine flavobacterium Croceitalea dokdonensis DOKDO 023 that contains proton- and sodium-pumping rhodopsins.</title>
        <authorList>
            <person name="Kwon S.-K."/>
            <person name="Lee H.K."/>
            <person name="Kwak M.-J."/>
            <person name="Kim J.F."/>
        </authorList>
    </citation>
    <scope>NUCLEOTIDE SEQUENCE [LARGE SCALE GENOMIC DNA]</scope>
    <source>
        <strain evidence="14 15">DOKDO 023</strain>
    </source>
</reference>
<dbReference type="PROSITE" id="PS00211">
    <property type="entry name" value="ABC_TRANSPORTER_1"/>
    <property type="match status" value="1"/>
</dbReference>
<protein>
    <submittedName>
        <fullName evidence="14">ABC transporter</fullName>
    </submittedName>
</protein>
<feature type="transmembrane region" description="Helical" evidence="10">
    <location>
        <begin position="312"/>
        <end position="333"/>
    </location>
</feature>
<feature type="transmembrane region" description="Helical" evidence="10">
    <location>
        <begin position="412"/>
        <end position="438"/>
    </location>
</feature>
<keyword evidence="5" id="KW-0547">Nucleotide-binding</keyword>
<evidence type="ECO:0000256" key="8">
    <source>
        <dbReference type="ARBA" id="ARBA00022989"/>
    </source>
</evidence>
<dbReference type="EMBL" id="LDJX01000001">
    <property type="protein sequence ID" value="KPM33413.1"/>
    <property type="molecule type" value="Genomic_DNA"/>
</dbReference>
<accession>A0A0P7AIJ0</accession>
<dbReference type="InterPro" id="IPR011527">
    <property type="entry name" value="ABC1_TM_dom"/>
</dbReference>
<dbReference type="GO" id="GO:0005524">
    <property type="term" value="F:ATP binding"/>
    <property type="evidence" value="ECO:0007669"/>
    <property type="project" value="UniProtKB-KW"/>
</dbReference>
<dbReference type="SUPFAM" id="SSF90123">
    <property type="entry name" value="ABC transporter transmembrane region"/>
    <property type="match status" value="1"/>
</dbReference>
<feature type="domain" description="Peptidase C39" evidence="13">
    <location>
        <begin position="13"/>
        <end position="133"/>
    </location>
</feature>
<feature type="transmembrane region" description="Helical" evidence="10">
    <location>
        <begin position="209"/>
        <end position="230"/>
    </location>
</feature>
<dbReference type="Gene3D" id="1.20.1560.10">
    <property type="entry name" value="ABC transporter type 1, transmembrane domain"/>
    <property type="match status" value="1"/>
</dbReference>
<dbReference type="PATRIC" id="fig|1300341.3.peg.315"/>
<dbReference type="InterPro" id="IPR003439">
    <property type="entry name" value="ABC_transporter-like_ATP-bd"/>
</dbReference>
<comment type="subcellular location">
    <subcellularLocation>
        <location evidence="1">Cell membrane</location>
        <topology evidence="1">Multi-pass membrane protein</topology>
    </subcellularLocation>
</comment>
<keyword evidence="6" id="KW-0378">Hydrolase</keyword>
<evidence type="ECO:0000256" key="4">
    <source>
        <dbReference type="ARBA" id="ARBA00022692"/>
    </source>
</evidence>
<keyword evidence="7" id="KW-0067">ATP-binding</keyword>
<dbReference type="Pfam" id="PF00664">
    <property type="entry name" value="ABC_membrane"/>
    <property type="match status" value="1"/>
</dbReference>
<keyword evidence="8 10" id="KW-1133">Transmembrane helix</keyword>
<dbReference type="Pfam" id="PF03412">
    <property type="entry name" value="Peptidase_C39"/>
    <property type="match status" value="1"/>
</dbReference>
<evidence type="ECO:0000256" key="2">
    <source>
        <dbReference type="ARBA" id="ARBA00022448"/>
    </source>
</evidence>
<feature type="domain" description="ABC transporter" evidence="11">
    <location>
        <begin position="490"/>
        <end position="731"/>
    </location>
</feature>
<sequence length="737" mass="83764">MFKKIEKFPFYKQYDRTDCGPTCLRMIAKYYGKTYSAEYLRTVCHLTHEGVSVAGITEGAEVIGLKTLPVNVTWEALEEQVPLPCIAHWRQRHFLIVYKVGNEKVYVADPDYGLITYSKEDFLEGWQNTKYLNNSNEGLLVLLEPTPKFHDAEPITQKNKGFKTLVPYLRPYRKYIVQLFIGLLVGSIIQLILPFLTQSVVDKGINYRDLNFIHIILIAQLTLFLSQAGVSIIRSWLLLIVGARINISLASDFLIKMMKLPIHFFDSKITGDVLQRMQDSSRIETFLTSSPNTLFSVFNMIIFLGILLYYNYIIFLIFLAGATLYILWILVFMKKREQLEYKRFDQASGNSSSLIQIVNGIQEIKINNSEKRRRWDWEEIRIRLYKISLEGLKLSQLQGIGASSINELKNIFISYVAALSVINGEMTLGMMLAVQYIIGQLNAPLVSLVSFFAQAQDAKISLERMNEVHLEKNEDEEDFYQEEFNAKQNIIFKDVSFRYGGQKSPLVLKKINLTIPHNGVTAIVGESGSGKTTLLRLLLKLYNPTEGKIMLGNSNLNNISSSKWRDLCGVVMQDGYIFTDTIARNITESTSEGIIDKTKLIKSVQIANIEDMIERLPAGYNTRIGPPGSSGANLSGGQRQRVLIARAVYKSPEFLFFDEATSALDSNNEKKIMGNLDDYMKERTAIVIAHRLSTVKNADQIVVIDNGEIVEIGKHNDLIEKQGFYFRLVKNQLELGK</sequence>
<keyword evidence="4 10" id="KW-0812">Transmembrane</keyword>
<evidence type="ECO:0000313" key="15">
    <source>
        <dbReference type="Proteomes" id="UP000050280"/>
    </source>
</evidence>